<organism evidence="1 2">
    <name type="scientific">Paenibacillus mesotrionivorans</name>
    <dbReference type="NCBI Taxonomy" id="3160968"/>
    <lineage>
        <taxon>Bacteria</taxon>
        <taxon>Bacillati</taxon>
        <taxon>Bacillota</taxon>
        <taxon>Bacilli</taxon>
        <taxon>Bacillales</taxon>
        <taxon>Paenibacillaceae</taxon>
        <taxon>Paenibacillus</taxon>
    </lineage>
</organism>
<dbReference type="EC" id="1.18.6.1" evidence="1"/>
<gene>
    <name evidence="1" type="primary">nifK</name>
    <name evidence="1" type="ORF">ACI1P1_05145</name>
</gene>
<keyword evidence="2" id="KW-1185">Reference proteome</keyword>
<protein>
    <submittedName>
        <fullName evidence="1">Nitrogenase molybdenum-iron protein subunit beta</fullName>
        <ecNumber evidence="1">1.18.6.1</ecNumber>
    </submittedName>
</protein>
<name>A0ACC7NUD8_9BACL</name>
<sequence>MAKDEIEYKDHNTLFETAPYVESAEKKRVFEAACSREQAKEIEEYLKTPEYQEINFSRKETVINPAKACQPLGAVLGALGFEGTLPFSHGSQGCIAYFRSHLARHFKEPVPAVSSSMTEDGAVFGGMKNLIEGLQNATTLYKPKMVAIHTTCMAEVIGDDLNAFIGNARKEGVISEDFPVAYCNTPSFVGSHTWGYDHMIKGIISYLTERHGDLRPADAPKTEKLNLISGFDTYTANFGEIKRILELFGVEYTFLGDHSESLNSPADGSYKYYYGGTKLADVPLAPGAQATLALQKYSTKKTREYIEESWKQPTSAVYSPIGITATDKLLKEISRITGKPVPQELIKERAQVVDALTDSHPYLHNKRVALVGDPDILLGLISFCLEVGLEPVHILCSNGDKEFEEEAYGLLKASPHGIDAKVYVGHDLWHLRSLLFTDPVDFAIGSTHLKQNCKAAGIPLVRIGFPIFDRHHLHRFPILGYQGALHVLTTVVNTLLQQLDDQAEPHSFDFVR</sequence>
<proteinExistence type="predicted"/>
<keyword evidence="1" id="KW-0560">Oxidoreductase</keyword>
<accession>A0ACC7NUD8</accession>
<evidence type="ECO:0000313" key="2">
    <source>
        <dbReference type="Proteomes" id="UP001631969"/>
    </source>
</evidence>
<dbReference type="Proteomes" id="UP001631969">
    <property type="component" value="Unassembled WGS sequence"/>
</dbReference>
<reference evidence="1" key="1">
    <citation type="submission" date="2024-12" db="EMBL/GenBank/DDBJ databases">
        <authorList>
            <person name="Wu N."/>
        </authorList>
    </citation>
    <scope>NUCLEOTIDE SEQUENCE</scope>
    <source>
        <strain evidence="1">P15</strain>
    </source>
</reference>
<dbReference type="EMBL" id="JBJURJ010000003">
    <property type="protein sequence ID" value="MFM9327686.1"/>
    <property type="molecule type" value="Genomic_DNA"/>
</dbReference>
<evidence type="ECO:0000313" key="1">
    <source>
        <dbReference type="EMBL" id="MFM9327686.1"/>
    </source>
</evidence>
<comment type="caution">
    <text evidence="1">The sequence shown here is derived from an EMBL/GenBank/DDBJ whole genome shotgun (WGS) entry which is preliminary data.</text>
</comment>